<dbReference type="EMBL" id="BFEA01000042">
    <property type="protein sequence ID" value="GBG63740.1"/>
    <property type="molecule type" value="Genomic_DNA"/>
</dbReference>
<dbReference type="Proteomes" id="UP000265515">
    <property type="component" value="Unassembled WGS sequence"/>
</dbReference>
<dbReference type="Gramene" id="GBG63740">
    <property type="protein sequence ID" value="GBG63740"/>
    <property type="gene ID" value="CBR_g39283"/>
</dbReference>
<accession>A0A388K100</accession>
<evidence type="ECO:0000313" key="2">
    <source>
        <dbReference type="Proteomes" id="UP000265515"/>
    </source>
</evidence>
<proteinExistence type="predicted"/>
<organism evidence="1 2">
    <name type="scientific">Chara braunii</name>
    <name type="common">Braun's stonewort</name>
    <dbReference type="NCBI Taxonomy" id="69332"/>
    <lineage>
        <taxon>Eukaryota</taxon>
        <taxon>Viridiplantae</taxon>
        <taxon>Streptophyta</taxon>
        <taxon>Charophyceae</taxon>
        <taxon>Charales</taxon>
        <taxon>Characeae</taxon>
        <taxon>Chara</taxon>
    </lineage>
</organism>
<reference evidence="1 2" key="1">
    <citation type="journal article" date="2018" name="Cell">
        <title>The Chara Genome: Secondary Complexity and Implications for Plant Terrestrialization.</title>
        <authorList>
            <person name="Nishiyama T."/>
            <person name="Sakayama H."/>
            <person name="Vries J.D."/>
            <person name="Buschmann H."/>
            <person name="Saint-Marcoux D."/>
            <person name="Ullrich K.K."/>
            <person name="Haas F.B."/>
            <person name="Vanderstraeten L."/>
            <person name="Becker D."/>
            <person name="Lang D."/>
            <person name="Vosolsobe S."/>
            <person name="Rombauts S."/>
            <person name="Wilhelmsson P.K.I."/>
            <person name="Janitza P."/>
            <person name="Kern R."/>
            <person name="Heyl A."/>
            <person name="Rumpler F."/>
            <person name="Villalobos L.I.A.C."/>
            <person name="Clay J.M."/>
            <person name="Skokan R."/>
            <person name="Toyoda A."/>
            <person name="Suzuki Y."/>
            <person name="Kagoshima H."/>
            <person name="Schijlen E."/>
            <person name="Tajeshwar N."/>
            <person name="Catarino B."/>
            <person name="Hetherington A.J."/>
            <person name="Saltykova A."/>
            <person name="Bonnot C."/>
            <person name="Breuninger H."/>
            <person name="Symeonidi A."/>
            <person name="Radhakrishnan G.V."/>
            <person name="Van Nieuwerburgh F."/>
            <person name="Deforce D."/>
            <person name="Chang C."/>
            <person name="Karol K.G."/>
            <person name="Hedrich R."/>
            <person name="Ulvskov P."/>
            <person name="Glockner G."/>
            <person name="Delwiche C.F."/>
            <person name="Petrasek J."/>
            <person name="Van de Peer Y."/>
            <person name="Friml J."/>
            <person name="Beilby M."/>
            <person name="Dolan L."/>
            <person name="Kohara Y."/>
            <person name="Sugano S."/>
            <person name="Fujiyama A."/>
            <person name="Delaux P.-M."/>
            <person name="Quint M."/>
            <person name="TheiBen G."/>
            <person name="Hagemann M."/>
            <person name="Harholt J."/>
            <person name="Dunand C."/>
            <person name="Zachgo S."/>
            <person name="Langdale J."/>
            <person name="Maumus F."/>
            <person name="Straeten D.V.D."/>
            <person name="Gould S.B."/>
            <person name="Rensing S.A."/>
        </authorList>
    </citation>
    <scope>NUCLEOTIDE SEQUENCE [LARGE SCALE GENOMIC DNA]</scope>
    <source>
        <strain evidence="1 2">S276</strain>
    </source>
</reference>
<protein>
    <submittedName>
        <fullName evidence="1">Uncharacterized protein</fullName>
    </submittedName>
</protein>
<gene>
    <name evidence="1" type="ORF">CBR_g39283</name>
</gene>
<evidence type="ECO:0000313" key="1">
    <source>
        <dbReference type="EMBL" id="GBG63740.1"/>
    </source>
</evidence>
<comment type="caution">
    <text evidence="1">The sequence shown here is derived from an EMBL/GenBank/DDBJ whole genome shotgun (WGS) entry which is preliminary data.</text>
</comment>
<name>A0A388K100_CHABU</name>
<keyword evidence="2" id="KW-1185">Reference proteome</keyword>
<sequence>MCLPTPPQFAFGSCELLFHDGLIGYPKTVTAPCPYDVPSFSDNGWYPDLLVGDSKWLDAFHALARSAQTLISLAPPKIVDFVRLHSVGVSSLLITTLSFDLWTDLLWNAANDKAAFLNLAKYLVTQSKEIVDEDELVSICVDVEIAMKETIFVDLFGPESNFHADVVQRDLVAAEDGVESEEEGEEEEEDSLLLTEEENVYHAKLLTEGRNDKIKAVAANQKFNNNKYVCNAFLLIVPPRWVESQSTSVEDKLWDLYTFNYLAPIHADSYRFLASLTEEEMKKYNEKALT</sequence>
<dbReference type="AlphaFoldDB" id="A0A388K100"/>